<dbReference type="PANTHER" id="PTHR30461:SF26">
    <property type="entry name" value="RESOLVASE HOMOLOG YNEB"/>
    <property type="match status" value="1"/>
</dbReference>
<dbReference type="OrthoDB" id="2731197at2"/>
<dbReference type="SMART" id="SM00857">
    <property type="entry name" value="Resolvase"/>
    <property type="match status" value="1"/>
</dbReference>
<dbReference type="Gene3D" id="3.40.50.1390">
    <property type="entry name" value="Resolvase, N-terminal catalytic domain"/>
    <property type="match status" value="1"/>
</dbReference>
<dbReference type="AlphaFoldDB" id="W4QGS6"/>
<dbReference type="InterPro" id="IPR006119">
    <property type="entry name" value="Resolv_N"/>
</dbReference>
<dbReference type="Proteomes" id="UP000018895">
    <property type="component" value="Unassembled WGS sequence"/>
</dbReference>
<evidence type="ECO:0000259" key="2">
    <source>
        <dbReference type="PROSITE" id="PS51736"/>
    </source>
</evidence>
<dbReference type="CDD" id="cd00338">
    <property type="entry name" value="Ser_Recombinase"/>
    <property type="match status" value="1"/>
</dbReference>
<feature type="domain" description="Resolvase/invertase-type recombinase catalytic" evidence="2">
    <location>
        <begin position="3"/>
        <end position="148"/>
    </location>
</feature>
<gene>
    <name evidence="3" type="ORF">JCM9152_2277</name>
</gene>
<evidence type="ECO:0000313" key="4">
    <source>
        <dbReference type="Proteomes" id="UP000018895"/>
    </source>
</evidence>
<dbReference type="EMBL" id="BAUU01000014">
    <property type="protein sequence ID" value="GAE30853.1"/>
    <property type="molecule type" value="Genomic_DNA"/>
</dbReference>
<dbReference type="InterPro" id="IPR036162">
    <property type="entry name" value="Resolvase-like_N_sf"/>
</dbReference>
<evidence type="ECO:0000313" key="3">
    <source>
        <dbReference type="EMBL" id="GAE30853.1"/>
    </source>
</evidence>
<dbReference type="RefSeq" id="WP_035343883.1">
    <property type="nucleotide sequence ID" value="NZ_BAUU01000014.1"/>
</dbReference>
<evidence type="ECO:0000256" key="1">
    <source>
        <dbReference type="ARBA" id="ARBA00009913"/>
    </source>
</evidence>
<dbReference type="Pfam" id="PF00239">
    <property type="entry name" value="Resolvase"/>
    <property type="match status" value="1"/>
</dbReference>
<dbReference type="InterPro" id="IPR050639">
    <property type="entry name" value="SSR_resolvase"/>
</dbReference>
<dbReference type="STRING" id="1236971.JCM9152_2277"/>
<comment type="caution">
    <text evidence="3">The sequence shown here is derived from an EMBL/GenBank/DDBJ whole genome shotgun (WGS) entry which is preliminary data.</text>
</comment>
<dbReference type="SUPFAM" id="SSF53041">
    <property type="entry name" value="Resolvase-like"/>
    <property type="match status" value="1"/>
</dbReference>
<name>W4QGS6_9BACI</name>
<comment type="similarity">
    <text evidence="1">Belongs to the site-specific recombinase resolvase family.</text>
</comment>
<sequence>MKRAVIYCRVSTNKKEQETSLERQAAELSLFAKENGFDVSEVVSEKASGFHVDREGILHILDLVEKSEMNILLVQDDTRLGRGHAKTALLHHFRKREIAIFTLQDQGAISLSEADEMVLDILSIVEEYQRKLHNSKIKRGMRKAVENGYMPERNLKNRIHGGRSKKEVPIEEIIRLRERKLTFHDIAITLKGLGYDVSKATINRRYQEWERKQP</sequence>
<proteinExistence type="inferred from homology"/>
<reference evidence="3" key="1">
    <citation type="journal article" date="2014" name="Genome Announc.">
        <title>Draft Genome Sequences of Three Alkaliphilic Bacillus Strains, Bacillus wakoensis JCM 9140T, Bacillus akibai JCM 9157T, and Bacillus hemicellulosilyticus JCM 9152T.</title>
        <authorList>
            <person name="Yuki M."/>
            <person name="Oshima K."/>
            <person name="Suda W."/>
            <person name="Oshida Y."/>
            <person name="Kitamura K."/>
            <person name="Iida T."/>
            <person name="Hattori M."/>
            <person name="Ohkuma M."/>
        </authorList>
    </citation>
    <scope>NUCLEOTIDE SEQUENCE [LARGE SCALE GENOMIC DNA]</scope>
    <source>
        <strain evidence="3">JCM 9152</strain>
    </source>
</reference>
<dbReference type="GO" id="GO:0003677">
    <property type="term" value="F:DNA binding"/>
    <property type="evidence" value="ECO:0007669"/>
    <property type="project" value="InterPro"/>
</dbReference>
<dbReference type="PANTHER" id="PTHR30461">
    <property type="entry name" value="DNA-INVERTASE FROM LAMBDOID PROPHAGE"/>
    <property type="match status" value="1"/>
</dbReference>
<protein>
    <submittedName>
        <fullName evidence="3">Site-specific recombinase</fullName>
    </submittedName>
</protein>
<dbReference type="GO" id="GO:0000150">
    <property type="term" value="F:DNA strand exchange activity"/>
    <property type="evidence" value="ECO:0007669"/>
    <property type="project" value="InterPro"/>
</dbReference>
<dbReference type="PROSITE" id="PS51736">
    <property type="entry name" value="RECOMBINASES_3"/>
    <property type="match status" value="1"/>
</dbReference>
<accession>W4QGS6</accession>
<keyword evidence="4" id="KW-1185">Reference proteome</keyword>
<organism evidence="3 4">
    <name type="scientific">Halalkalibacter hemicellulosilyticusJCM 9152</name>
    <dbReference type="NCBI Taxonomy" id="1236971"/>
    <lineage>
        <taxon>Bacteria</taxon>
        <taxon>Bacillati</taxon>
        <taxon>Bacillota</taxon>
        <taxon>Bacilli</taxon>
        <taxon>Bacillales</taxon>
        <taxon>Bacillaceae</taxon>
        <taxon>Halalkalibacter</taxon>
    </lineage>
</organism>